<gene>
    <name evidence="2" type="ORF">LTRI10_LOCUS52477</name>
</gene>
<reference evidence="2 3" key="1">
    <citation type="submission" date="2024-04" db="EMBL/GenBank/DDBJ databases">
        <authorList>
            <person name="Fracassetti M."/>
        </authorList>
    </citation>
    <scope>NUCLEOTIDE SEQUENCE [LARGE SCALE GENOMIC DNA]</scope>
</reference>
<evidence type="ECO:0000313" key="3">
    <source>
        <dbReference type="Proteomes" id="UP001497516"/>
    </source>
</evidence>
<evidence type="ECO:0000256" key="1">
    <source>
        <dbReference type="SAM" id="MobiDB-lite"/>
    </source>
</evidence>
<proteinExistence type="predicted"/>
<feature type="region of interest" description="Disordered" evidence="1">
    <location>
        <begin position="91"/>
        <end position="110"/>
    </location>
</feature>
<dbReference type="EMBL" id="OZ034822">
    <property type="protein sequence ID" value="CAL1413230.1"/>
    <property type="molecule type" value="Genomic_DNA"/>
</dbReference>
<evidence type="ECO:0000313" key="2">
    <source>
        <dbReference type="EMBL" id="CAL1413230.1"/>
    </source>
</evidence>
<name>A0AAV2GVB8_9ROSI</name>
<dbReference type="AlphaFoldDB" id="A0AAV2GVB8"/>
<dbReference type="Proteomes" id="UP001497516">
    <property type="component" value="Chromosome 9"/>
</dbReference>
<feature type="region of interest" description="Disordered" evidence="1">
    <location>
        <begin position="39"/>
        <end position="81"/>
    </location>
</feature>
<accession>A0AAV2GVB8</accession>
<protein>
    <submittedName>
        <fullName evidence="2">Uncharacterized protein</fullName>
    </submittedName>
</protein>
<organism evidence="2 3">
    <name type="scientific">Linum trigynum</name>
    <dbReference type="NCBI Taxonomy" id="586398"/>
    <lineage>
        <taxon>Eukaryota</taxon>
        <taxon>Viridiplantae</taxon>
        <taxon>Streptophyta</taxon>
        <taxon>Embryophyta</taxon>
        <taxon>Tracheophyta</taxon>
        <taxon>Spermatophyta</taxon>
        <taxon>Magnoliopsida</taxon>
        <taxon>eudicotyledons</taxon>
        <taxon>Gunneridae</taxon>
        <taxon>Pentapetalae</taxon>
        <taxon>rosids</taxon>
        <taxon>fabids</taxon>
        <taxon>Malpighiales</taxon>
        <taxon>Linaceae</taxon>
        <taxon>Linum</taxon>
    </lineage>
</organism>
<keyword evidence="3" id="KW-1185">Reference proteome</keyword>
<sequence length="110" mass="11589">MMNLLEGLNEEIGEAVMMDAGDGEEHWLRWRWVWRGTAESGTARNSGGEGAWGRKEEGEMGSGGPALISGGPALISGGGSKEAAVMGSEILDSMGEVKKERGRTRLGSPI</sequence>